<dbReference type="Proteomes" id="UP001242313">
    <property type="component" value="Unassembled WGS sequence"/>
</dbReference>
<dbReference type="SUPFAM" id="SSF69304">
    <property type="entry name" value="Tricorn protease N-terminal domain"/>
    <property type="match status" value="1"/>
</dbReference>
<name>A0ABU0FVS6_9BACI</name>
<comment type="caution">
    <text evidence="2">The sequence shown here is derived from an EMBL/GenBank/DDBJ whole genome shotgun (WGS) entry which is preliminary data.</text>
</comment>
<protein>
    <recommendedName>
        <fullName evidence="1">YqgU-like 6-bladed beta-propeller domain-containing protein</fullName>
    </recommendedName>
</protein>
<accession>A0ABU0FVS6</accession>
<evidence type="ECO:0000259" key="1">
    <source>
        <dbReference type="Pfam" id="PF21101"/>
    </source>
</evidence>
<keyword evidence="3" id="KW-1185">Reference proteome</keyword>
<dbReference type="EMBL" id="JAUSUN010000009">
    <property type="protein sequence ID" value="MDQ0413666.1"/>
    <property type="molecule type" value="Genomic_DNA"/>
</dbReference>
<reference evidence="2 3" key="1">
    <citation type="submission" date="2023-07" db="EMBL/GenBank/DDBJ databases">
        <title>Genomic Encyclopedia of Type Strains, Phase IV (KMG-IV): sequencing the most valuable type-strain genomes for metagenomic binning, comparative biology and taxonomic classification.</title>
        <authorList>
            <person name="Goeker M."/>
        </authorList>
    </citation>
    <scope>NUCLEOTIDE SEQUENCE [LARGE SCALE GENOMIC DNA]</scope>
    <source>
        <strain evidence="2 3">DSM 19598</strain>
    </source>
</reference>
<dbReference type="RefSeq" id="WP_307191751.1">
    <property type="nucleotide sequence ID" value="NZ_JAUSUN010000009.1"/>
</dbReference>
<evidence type="ECO:0000313" key="2">
    <source>
        <dbReference type="EMBL" id="MDQ0413666.1"/>
    </source>
</evidence>
<dbReference type="Pfam" id="PF21101">
    <property type="entry name" value="YqgU"/>
    <property type="match status" value="1"/>
</dbReference>
<dbReference type="InterPro" id="IPR048421">
    <property type="entry name" value="YqgU_beta-prop"/>
</dbReference>
<evidence type="ECO:0000313" key="3">
    <source>
        <dbReference type="Proteomes" id="UP001242313"/>
    </source>
</evidence>
<sequence>MKKHAYQTIHTRWIVFIIASTAFLLSGCSQQQDVVLHKDARHSLDRMKETPGLSFMASEVIPIQDNKNEEFNKASGWLNNTEILYISNSIENTSVLYSYNLLTGQAELLFQSSLPIITAEISPKKDKIMIHSSASAEGVLTVINLSGKELYSGKMESYELIIEWNPFNDDLLIVSAFTEEWDFSTFLLDLKQNSLKSIQLPEPFVKWISEDMLVYQQWGKNELALNAPLKSFSLSGNPSRTLFENVYQFDSIGNYLLTIEAGEESTSGMGLYTFTKNGVQKATSFPVPLLTDFSGWIVPFYDSTEDGEVFLYLRAKRQGEADLYADGFELVRYHVEDNKEEIIFSELANEPLSCSPSGEMCLYGFQLEKVLNMATREINQLIP</sequence>
<feature type="domain" description="YqgU-like 6-bladed beta-propeller" evidence="1">
    <location>
        <begin position="100"/>
        <end position="364"/>
    </location>
</feature>
<gene>
    <name evidence="2" type="ORF">J2S25_001871</name>
</gene>
<proteinExistence type="predicted"/>
<dbReference type="PROSITE" id="PS51257">
    <property type="entry name" value="PROKAR_LIPOPROTEIN"/>
    <property type="match status" value="1"/>
</dbReference>
<organism evidence="2 3">
    <name type="scientific">Mesobacillus stamsii</name>
    <dbReference type="NCBI Taxonomy" id="225347"/>
    <lineage>
        <taxon>Bacteria</taxon>
        <taxon>Bacillati</taxon>
        <taxon>Bacillota</taxon>
        <taxon>Bacilli</taxon>
        <taxon>Bacillales</taxon>
        <taxon>Bacillaceae</taxon>
        <taxon>Mesobacillus</taxon>
    </lineage>
</organism>